<dbReference type="Proteomes" id="UP000799777">
    <property type="component" value="Unassembled WGS sequence"/>
</dbReference>
<feature type="chain" id="PRO_5040266635" evidence="1">
    <location>
        <begin position="19"/>
        <end position="226"/>
    </location>
</feature>
<accession>A0A9P4H774</accession>
<dbReference type="EMBL" id="ML978216">
    <property type="protein sequence ID" value="KAF2028207.1"/>
    <property type="molecule type" value="Genomic_DNA"/>
</dbReference>
<comment type="caution">
    <text evidence="2">The sequence shown here is derived from an EMBL/GenBank/DDBJ whole genome shotgun (WGS) entry which is preliminary data.</text>
</comment>
<proteinExistence type="predicted"/>
<keyword evidence="3" id="KW-1185">Reference proteome</keyword>
<gene>
    <name evidence="2" type="ORF">EK21DRAFT_102039</name>
</gene>
<protein>
    <submittedName>
        <fullName evidence="2">Uncharacterized protein</fullName>
    </submittedName>
</protein>
<evidence type="ECO:0000256" key="1">
    <source>
        <dbReference type="SAM" id="SignalP"/>
    </source>
</evidence>
<dbReference type="OrthoDB" id="4359806at2759"/>
<feature type="signal peptide" evidence="1">
    <location>
        <begin position="1"/>
        <end position="18"/>
    </location>
</feature>
<evidence type="ECO:0000313" key="3">
    <source>
        <dbReference type="Proteomes" id="UP000799777"/>
    </source>
</evidence>
<evidence type="ECO:0000313" key="2">
    <source>
        <dbReference type="EMBL" id="KAF2028207.1"/>
    </source>
</evidence>
<reference evidence="2" key="1">
    <citation type="journal article" date="2020" name="Stud. Mycol.">
        <title>101 Dothideomycetes genomes: a test case for predicting lifestyles and emergence of pathogens.</title>
        <authorList>
            <person name="Haridas S."/>
            <person name="Albert R."/>
            <person name="Binder M."/>
            <person name="Bloem J."/>
            <person name="Labutti K."/>
            <person name="Salamov A."/>
            <person name="Andreopoulos B."/>
            <person name="Baker S."/>
            <person name="Barry K."/>
            <person name="Bills G."/>
            <person name="Bluhm B."/>
            <person name="Cannon C."/>
            <person name="Castanera R."/>
            <person name="Culley D."/>
            <person name="Daum C."/>
            <person name="Ezra D."/>
            <person name="Gonzalez J."/>
            <person name="Henrissat B."/>
            <person name="Kuo A."/>
            <person name="Liang C."/>
            <person name="Lipzen A."/>
            <person name="Lutzoni F."/>
            <person name="Magnuson J."/>
            <person name="Mondo S."/>
            <person name="Nolan M."/>
            <person name="Ohm R."/>
            <person name="Pangilinan J."/>
            <person name="Park H.-J."/>
            <person name="Ramirez L."/>
            <person name="Alfaro M."/>
            <person name="Sun H."/>
            <person name="Tritt A."/>
            <person name="Yoshinaga Y."/>
            <person name="Zwiers L.-H."/>
            <person name="Turgeon B."/>
            <person name="Goodwin S."/>
            <person name="Spatafora J."/>
            <person name="Crous P."/>
            <person name="Grigoriev I."/>
        </authorList>
    </citation>
    <scope>NUCLEOTIDE SEQUENCE</scope>
    <source>
        <strain evidence="2">CBS 110217</strain>
    </source>
</reference>
<dbReference type="AlphaFoldDB" id="A0A9P4H774"/>
<organism evidence="2 3">
    <name type="scientific">Setomelanomma holmii</name>
    <dbReference type="NCBI Taxonomy" id="210430"/>
    <lineage>
        <taxon>Eukaryota</taxon>
        <taxon>Fungi</taxon>
        <taxon>Dikarya</taxon>
        <taxon>Ascomycota</taxon>
        <taxon>Pezizomycotina</taxon>
        <taxon>Dothideomycetes</taxon>
        <taxon>Pleosporomycetidae</taxon>
        <taxon>Pleosporales</taxon>
        <taxon>Pleosporineae</taxon>
        <taxon>Phaeosphaeriaceae</taxon>
        <taxon>Setomelanomma</taxon>
    </lineage>
</organism>
<name>A0A9P4H774_9PLEO</name>
<sequence length="226" mass="25376">MRLLNLLPTALLAATSYAADESSSQTSSSAPASGTPFEEPTPVGALWTAKWDTVALQPYTQHCLNRNTYTAKIYKLNELYPDLKDFAPELKIFYNKQLYAGSWSGIDEHGVKRDLMRMQLGDMPYKVREYLKQHPTQKHFSVQDDSVFFAPGAIYPILPLWVDEPEDDGLECEGVFDDLENYSNEPADGKVLGKVAHSVEGKNEVRFTVEALQVKKKGKAPTRDEL</sequence>
<keyword evidence="1" id="KW-0732">Signal</keyword>